<evidence type="ECO:0000313" key="2">
    <source>
        <dbReference type="Proteomes" id="UP000655044"/>
    </source>
</evidence>
<name>A0A8J3WGE5_PLARO</name>
<dbReference type="OrthoDB" id="3394546at2"/>
<reference evidence="1" key="1">
    <citation type="submission" date="2021-01" db="EMBL/GenBank/DDBJ databases">
        <title>Whole genome shotgun sequence of Planobispora rosea NBRC 15558.</title>
        <authorList>
            <person name="Komaki H."/>
            <person name="Tamura T."/>
        </authorList>
    </citation>
    <scope>NUCLEOTIDE SEQUENCE</scope>
    <source>
        <strain evidence="1">NBRC 15558</strain>
    </source>
</reference>
<accession>A0A8J3WGE5</accession>
<gene>
    <name evidence="1" type="ORF">Pro02_76470</name>
</gene>
<dbReference type="AlphaFoldDB" id="A0A8J3WGE5"/>
<protein>
    <submittedName>
        <fullName evidence="1">Uncharacterized protein</fullName>
    </submittedName>
</protein>
<comment type="caution">
    <text evidence="1">The sequence shown here is derived from an EMBL/GenBank/DDBJ whole genome shotgun (WGS) entry which is preliminary data.</text>
</comment>
<dbReference type="Proteomes" id="UP000655044">
    <property type="component" value="Unassembled WGS sequence"/>
</dbReference>
<keyword evidence="2" id="KW-1185">Reference proteome</keyword>
<evidence type="ECO:0000313" key="1">
    <source>
        <dbReference type="EMBL" id="GIH89239.1"/>
    </source>
</evidence>
<sequence length="106" mass="12142">MGFVGEIWRVLHGRELAGEITIEEADFPWLVGRFTPGPAFAAVKPLFDRDLELMESQDWSEWEEAYAAIRKEVSLVAPSGPAAEFLLHIEKDEAWFRWSDTPFDES</sequence>
<organism evidence="1 2">
    <name type="scientific">Planobispora rosea</name>
    <dbReference type="NCBI Taxonomy" id="35762"/>
    <lineage>
        <taxon>Bacteria</taxon>
        <taxon>Bacillati</taxon>
        <taxon>Actinomycetota</taxon>
        <taxon>Actinomycetes</taxon>
        <taxon>Streptosporangiales</taxon>
        <taxon>Streptosporangiaceae</taxon>
        <taxon>Planobispora</taxon>
    </lineage>
</organism>
<proteinExistence type="predicted"/>
<dbReference type="EMBL" id="BOOI01000119">
    <property type="protein sequence ID" value="GIH89239.1"/>
    <property type="molecule type" value="Genomic_DNA"/>
</dbReference>